<dbReference type="Pfam" id="PF13692">
    <property type="entry name" value="Glyco_trans_1_4"/>
    <property type="match status" value="1"/>
</dbReference>
<evidence type="ECO:0000313" key="5">
    <source>
        <dbReference type="Proteomes" id="UP000282971"/>
    </source>
</evidence>
<comment type="similarity">
    <text evidence="1">Belongs to the glycosyltransferase group 1 family. Glycosyltransferase 4 subfamily.</text>
</comment>
<dbReference type="SUPFAM" id="SSF53756">
    <property type="entry name" value="UDP-Glycosyltransferase/glycogen phosphorylase"/>
    <property type="match status" value="1"/>
</dbReference>
<reference evidence="4 5" key="1">
    <citation type="submission" date="2019-01" db="EMBL/GenBank/DDBJ databases">
        <authorList>
            <person name="Chen W.-M."/>
        </authorList>
    </citation>
    <scope>NUCLEOTIDE SEQUENCE [LARGE SCALE GENOMIC DNA]</scope>
    <source>
        <strain evidence="4 5">CCP-7</strain>
    </source>
</reference>
<dbReference type="Gene3D" id="3.40.50.2000">
    <property type="entry name" value="Glycogen Phosphorylase B"/>
    <property type="match status" value="2"/>
</dbReference>
<organism evidence="4 5">
    <name type="scientific">Sphingomonas crocodyli</name>
    <dbReference type="NCBI Taxonomy" id="1979270"/>
    <lineage>
        <taxon>Bacteria</taxon>
        <taxon>Pseudomonadati</taxon>
        <taxon>Pseudomonadota</taxon>
        <taxon>Alphaproteobacteria</taxon>
        <taxon>Sphingomonadales</taxon>
        <taxon>Sphingomonadaceae</taxon>
        <taxon>Sphingomonas</taxon>
    </lineage>
</organism>
<dbReference type="EMBL" id="SACN01000005">
    <property type="protein sequence ID" value="RVT89376.1"/>
    <property type="molecule type" value="Genomic_DNA"/>
</dbReference>
<comment type="caution">
    <text evidence="4">The sequence shown here is derived from an EMBL/GenBank/DDBJ whole genome shotgun (WGS) entry which is preliminary data.</text>
</comment>
<dbReference type="AlphaFoldDB" id="A0A437LVG9"/>
<protein>
    <submittedName>
        <fullName evidence="4">Glycosyltransferase</fullName>
    </submittedName>
</protein>
<dbReference type="RefSeq" id="WP_127746394.1">
    <property type="nucleotide sequence ID" value="NZ_SACN01000005.1"/>
</dbReference>
<keyword evidence="2" id="KW-0328">Glycosyltransferase</keyword>
<dbReference type="PANTHER" id="PTHR12526:SF640">
    <property type="entry name" value="COLANIC ACID BIOSYNTHESIS GLYCOSYLTRANSFERASE WCAL-RELATED"/>
    <property type="match status" value="1"/>
</dbReference>
<dbReference type="Proteomes" id="UP000282971">
    <property type="component" value="Unassembled WGS sequence"/>
</dbReference>
<evidence type="ECO:0000313" key="4">
    <source>
        <dbReference type="EMBL" id="RVT89376.1"/>
    </source>
</evidence>
<evidence type="ECO:0000256" key="3">
    <source>
        <dbReference type="ARBA" id="ARBA00022679"/>
    </source>
</evidence>
<dbReference type="GO" id="GO:0016757">
    <property type="term" value="F:glycosyltransferase activity"/>
    <property type="evidence" value="ECO:0007669"/>
    <property type="project" value="UniProtKB-KW"/>
</dbReference>
<sequence length="356" mass="38278">MRIAYIINSVEGGGAALPVPSVANVLRRAGADVRLFALTCRDGRALPAMADAGLDAIVRGGGEKDHGAALGWLDRQIADWRPTHLWTSLTRATLLGQIAGLRRRVPVVSWQHAAYLKPANRRLLRTTQRLSRLWIGDSDRVTQLSAERLGIGHDRLITWPIFRADPAAPLGRVWYPGEPVRIGTLGRLHPVKGYDVLIEALARLKDHPVPHELIVGGDGAEREALEAATRAAGLSNIRFAGYVGDPRGFLADLHLYVQPSRSEGFCVAAHEAMQAGLPVVASAVGEMPNSIVAGQTGWVAPPGDAGELAEALGAALTYPNRLAPMGMAARARVIDRFGPDHFEAIGRSIVKRMEGF</sequence>
<evidence type="ECO:0000256" key="1">
    <source>
        <dbReference type="ARBA" id="ARBA00009481"/>
    </source>
</evidence>
<accession>A0A437LVG9</accession>
<name>A0A437LVG9_9SPHN</name>
<proteinExistence type="inferred from homology"/>
<evidence type="ECO:0000256" key="2">
    <source>
        <dbReference type="ARBA" id="ARBA00022676"/>
    </source>
</evidence>
<dbReference type="OrthoDB" id="529131at2"/>
<keyword evidence="5" id="KW-1185">Reference proteome</keyword>
<gene>
    <name evidence="4" type="ORF">EOD43_21640</name>
</gene>
<keyword evidence="3 4" id="KW-0808">Transferase</keyword>
<dbReference type="PANTHER" id="PTHR12526">
    <property type="entry name" value="GLYCOSYLTRANSFERASE"/>
    <property type="match status" value="1"/>
</dbReference>